<dbReference type="CDD" id="cd07377">
    <property type="entry name" value="WHTH_GntR"/>
    <property type="match status" value="1"/>
</dbReference>
<dbReference type="Gene3D" id="1.20.120.530">
    <property type="entry name" value="GntR ligand-binding domain-like"/>
    <property type="match status" value="1"/>
</dbReference>
<dbReference type="AlphaFoldDB" id="A0A1M7SUS0"/>
<protein>
    <submittedName>
        <fullName evidence="6">DNA-binding transcriptional regulator, GntR family</fullName>
    </submittedName>
</protein>
<evidence type="ECO:0000256" key="4">
    <source>
        <dbReference type="SAM" id="MobiDB-lite"/>
    </source>
</evidence>
<name>A0A1M7SUS0_9RHOB</name>
<reference evidence="6 7" key="1">
    <citation type="submission" date="2016-12" db="EMBL/GenBank/DDBJ databases">
        <authorList>
            <person name="Song W.-J."/>
            <person name="Kurnit D.M."/>
        </authorList>
    </citation>
    <scope>NUCLEOTIDE SEQUENCE [LARGE SCALE GENOMIC DNA]</scope>
    <source>
        <strain evidence="6 7">CGMCC 1.10808</strain>
    </source>
</reference>
<keyword evidence="3" id="KW-0804">Transcription</keyword>
<proteinExistence type="predicted"/>
<evidence type="ECO:0000259" key="5">
    <source>
        <dbReference type="PROSITE" id="PS50949"/>
    </source>
</evidence>
<dbReference type="Gene3D" id="1.10.10.10">
    <property type="entry name" value="Winged helix-like DNA-binding domain superfamily/Winged helix DNA-binding domain"/>
    <property type="match status" value="1"/>
</dbReference>
<dbReference type="PROSITE" id="PS50949">
    <property type="entry name" value="HTH_GNTR"/>
    <property type="match status" value="1"/>
</dbReference>
<keyword evidence="7" id="KW-1185">Reference proteome</keyword>
<evidence type="ECO:0000313" key="6">
    <source>
        <dbReference type="EMBL" id="SHN62116.1"/>
    </source>
</evidence>
<dbReference type="SUPFAM" id="SSF48008">
    <property type="entry name" value="GntR ligand-binding domain-like"/>
    <property type="match status" value="1"/>
</dbReference>
<evidence type="ECO:0000313" key="7">
    <source>
        <dbReference type="Proteomes" id="UP000184066"/>
    </source>
</evidence>
<dbReference type="Proteomes" id="UP000184066">
    <property type="component" value="Unassembled WGS sequence"/>
</dbReference>
<accession>A0A1M7SUS0</accession>
<dbReference type="RefSeq" id="WP_072746821.1">
    <property type="nucleotide sequence ID" value="NZ_FOHL01000001.1"/>
</dbReference>
<dbReference type="OrthoDB" id="8638122at2"/>
<dbReference type="SMART" id="SM00345">
    <property type="entry name" value="HTH_GNTR"/>
    <property type="match status" value="1"/>
</dbReference>
<gene>
    <name evidence="6" type="ORF">SAMN05216200_103249</name>
</gene>
<organism evidence="6 7">
    <name type="scientific">Oceanicella actignis</name>
    <dbReference type="NCBI Taxonomy" id="1189325"/>
    <lineage>
        <taxon>Bacteria</taxon>
        <taxon>Pseudomonadati</taxon>
        <taxon>Pseudomonadota</taxon>
        <taxon>Alphaproteobacteria</taxon>
        <taxon>Rhodobacterales</taxon>
        <taxon>Paracoccaceae</taxon>
        <taxon>Oceanicella</taxon>
    </lineage>
</organism>
<evidence type="ECO:0000256" key="2">
    <source>
        <dbReference type="ARBA" id="ARBA00023125"/>
    </source>
</evidence>
<dbReference type="InterPro" id="IPR036388">
    <property type="entry name" value="WH-like_DNA-bd_sf"/>
</dbReference>
<keyword evidence="2 6" id="KW-0238">DNA-binding</keyword>
<dbReference type="PANTHER" id="PTHR43537">
    <property type="entry name" value="TRANSCRIPTIONAL REGULATOR, GNTR FAMILY"/>
    <property type="match status" value="1"/>
</dbReference>
<dbReference type="Pfam" id="PF00392">
    <property type="entry name" value="GntR"/>
    <property type="match status" value="1"/>
</dbReference>
<feature type="compositionally biased region" description="Low complexity" evidence="4">
    <location>
        <begin position="228"/>
        <end position="244"/>
    </location>
</feature>
<sequence>MQPLSPDAALTDRVCDAIVDAILDGDLVPGQRLAQERLAAALGVSRQPVSQALRLLGAQGILVPLGRKGLTVAPMEPALVAQLYELRGALDALAARLCAERVGRGALTEAELAPLGALTERFAGPEGARAGLAERINADMRFHTALYELSGNPQIERVTRPHWVHFRRSMRAVLTHPQAPPPAWDEHRAILEAVRAADADRAEALALRHCRAAAAKAGACLGRGAGRAEGTPPAAEGPGAALAGRGQGEDHAQ</sequence>
<dbReference type="InterPro" id="IPR000524">
    <property type="entry name" value="Tscrpt_reg_HTH_GntR"/>
</dbReference>
<keyword evidence="1" id="KW-0805">Transcription regulation</keyword>
<dbReference type="InterPro" id="IPR011711">
    <property type="entry name" value="GntR_C"/>
</dbReference>
<dbReference type="InterPro" id="IPR008920">
    <property type="entry name" value="TF_FadR/GntR_C"/>
</dbReference>
<dbReference type="GO" id="GO:0003677">
    <property type="term" value="F:DNA binding"/>
    <property type="evidence" value="ECO:0007669"/>
    <property type="project" value="UniProtKB-KW"/>
</dbReference>
<dbReference type="PANTHER" id="PTHR43537:SF45">
    <property type="entry name" value="GNTR FAMILY REGULATORY PROTEIN"/>
    <property type="match status" value="1"/>
</dbReference>
<feature type="region of interest" description="Disordered" evidence="4">
    <location>
        <begin position="225"/>
        <end position="253"/>
    </location>
</feature>
<dbReference type="InterPro" id="IPR036390">
    <property type="entry name" value="WH_DNA-bd_sf"/>
</dbReference>
<dbReference type="SUPFAM" id="SSF46785">
    <property type="entry name" value="Winged helix' DNA-binding domain"/>
    <property type="match status" value="1"/>
</dbReference>
<dbReference type="EMBL" id="FRDL01000003">
    <property type="protein sequence ID" value="SHN62116.1"/>
    <property type="molecule type" value="Genomic_DNA"/>
</dbReference>
<evidence type="ECO:0000256" key="1">
    <source>
        <dbReference type="ARBA" id="ARBA00023015"/>
    </source>
</evidence>
<dbReference type="Pfam" id="PF07729">
    <property type="entry name" value="FCD"/>
    <property type="match status" value="1"/>
</dbReference>
<dbReference type="STRING" id="1189325.SAMN04488119_101248"/>
<dbReference type="GO" id="GO:0003700">
    <property type="term" value="F:DNA-binding transcription factor activity"/>
    <property type="evidence" value="ECO:0007669"/>
    <property type="project" value="InterPro"/>
</dbReference>
<evidence type="ECO:0000256" key="3">
    <source>
        <dbReference type="ARBA" id="ARBA00023163"/>
    </source>
</evidence>
<feature type="domain" description="HTH gntR-type" evidence="5">
    <location>
        <begin position="8"/>
        <end position="75"/>
    </location>
</feature>
<dbReference type="SMART" id="SM00895">
    <property type="entry name" value="FCD"/>
    <property type="match status" value="1"/>
</dbReference>